<comment type="similarity">
    <text evidence="1">Belongs to the hcp beta-lactamase family.</text>
</comment>
<feature type="signal peptide" evidence="3">
    <location>
        <begin position="1"/>
        <end position="25"/>
    </location>
</feature>
<gene>
    <name evidence="4" type="ORF">HBA54_07810</name>
</gene>
<dbReference type="PANTHER" id="PTHR13891:SF1">
    <property type="entry name" value="CYTOCHROME C OXIDASE ASSEMBLY FACTOR 7"/>
    <property type="match status" value="1"/>
</dbReference>
<dbReference type="EMBL" id="JAAQPH010000005">
    <property type="protein sequence ID" value="NIA68496.1"/>
    <property type="molecule type" value="Genomic_DNA"/>
</dbReference>
<feature type="chain" id="PRO_5039932161" evidence="3">
    <location>
        <begin position="26"/>
        <end position="137"/>
    </location>
</feature>
<dbReference type="InterPro" id="IPR040239">
    <property type="entry name" value="HcpB-like"/>
</dbReference>
<comment type="caution">
    <text evidence="4">The sequence shown here is derived from an EMBL/GenBank/DDBJ whole genome shotgun (WGS) entry which is preliminary data.</text>
</comment>
<dbReference type="Proteomes" id="UP000761264">
    <property type="component" value="Unassembled WGS sequence"/>
</dbReference>
<dbReference type="SUPFAM" id="SSF81901">
    <property type="entry name" value="HCP-like"/>
    <property type="match status" value="1"/>
</dbReference>
<dbReference type="AlphaFoldDB" id="A0A967EVD0"/>
<evidence type="ECO:0000256" key="1">
    <source>
        <dbReference type="ARBA" id="ARBA00008486"/>
    </source>
</evidence>
<protein>
    <submittedName>
        <fullName evidence="4">Sel1 repeat family protein</fullName>
    </submittedName>
</protein>
<dbReference type="RefSeq" id="WP_167223170.1">
    <property type="nucleotide sequence ID" value="NZ_JAAQPH010000005.1"/>
</dbReference>
<reference evidence="4" key="1">
    <citation type="submission" date="2020-03" db="EMBL/GenBank/DDBJ databases">
        <title>Genome of Pelagibius litoralis DSM 21314T.</title>
        <authorList>
            <person name="Wang G."/>
        </authorList>
    </citation>
    <scope>NUCLEOTIDE SEQUENCE</scope>
    <source>
        <strain evidence="4">DSM 21314</strain>
    </source>
</reference>
<name>A0A967EVD0_9PROT</name>
<organism evidence="4 5">
    <name type="scientific">Pelagibius litoralis</name>
    <dbReference type="NCBI Taxonomy" id="374515"/>
    <lineage>
        <taxon>Bacteria</taxon>
        <taxon>Pseudomonadati</taxon>
        <taxon>Pseudomonadota</taxon>
        <taxon>Alphaproteobacteria</taxon>
        <taxon>Rhodospirillales</taxon>
        <taxon>Rhodovibrionaceae</taxon>
        <taxon>Pelagibius</taxon>
    </lineage>
</organism>
<dbReference type="PANTHER" id="PTHR13891">
    <property type="entry name" value="CYTOCHROME C OXIDASE ASSEMBLY FACTOR 7"/>
    <property type="match status" value="1"/>
</dbReference>
<dbReference type="Gene3D" id="1.25.40.10">
    <property type="entry name" value="Tetratricopeptide repeat domain"/>
    <property type="match status" value="1"/>
</dbReference>
<keyword evidence="5" id="KW-1185">Reference proteome</keyword>
<dbReference type="SMART" id="SM00671">
    <property type="entry name" value="SEL1"/>
    <property type="match status" value="2"/>
</dbReference>
<evidence type="ECO:0000256" key="2">
    <source>
        <dbReference type="ARBA" id="ARBA00022737"/>
    </source>
</evidence>
<dbReference type="Pfam" id="PF08238">
    <property type="entry name" value="Sel1"/>
    <property type="match status" value="2"/>
</dbReference>
<dbReference type="InterPro" id="IPR006597">
    <property type="entry name" value="Sel1-like"/>
</dbReference>
<keyword evidence="3" id="KW-0732">Signal</keyword>
<evidence type="ECO:0000313" key="4">
    <source>
        <dbReference type="EMBL" id="NIA68496.1"/>
    </source>
</evidence>
<dbReference type="InterPro" id="IPR011990">
    <property type="entry name" value="TPR-like_helical_dom_sf"/>
</dbReference>
<accession>A0A967EVD0</accession>
<keyword evidence="2" id="KW-0677">Repeat</keyword>
<evidence type="ECO:0000313" key="5">
    <source>
        <dbReference type="Proteomes" id="UP000761264"/>
    </source>
</evidence>
<sequence length="137" mass="14496">MTKICMKVLFAAAVFALVGPQAATAGGPEPEDAPEDAISQLQQDCEAGDMQACYRLGARYDHGYDVDEDLEQAVDYYRRACEGGSAAGCYDLGAKYQLGEGIERDQTRANQLIRQACDGGLAVACDSVPAPPQKDGG</sequence>
<proteinExistence type="inferred from homology"/>
<evidence type="ECO:0000256" key="3">
    <source>
        <dbReference type="SAM" id="SignalP"/>
    </source>
</evidence>